<dbReference type="PANTHER" id="PTHR39196">
    <property type="entry name" value="PRIMOSOME, DNAD SUBUNIT"/>
    <property type="match status" value="1"/>
</dbReference>
<dbReference type="Pfam" id="PF14297">
    <property type="entry name" value="Lin1244_N"/>
    <property type="match status" value="1"/>
</dbReference>
<organism evidence="3">
    <name type="scientific">uncultured spirochete</name>
    <dbReference type="NCBI Taxonomy" id="156406"/>
    <lineage>
        <taxon>Bacteria</taxon>
        <taxon>Pseudomonadati</taxon>
        <taxon>Spirochaetota</taxon>
        <taxon>Spirochaetia</taxon>
        <taxon>Spirochaetales</taxon>
        <taxon>environmental samples</taxon>
    </lineage>
</organism>
<evidence type="ECO:0000313" key="3">
    <source>
        <dbReference type="EMBL" id="SLM15617.1"/>
    </source>
</evidence>
<gene>
    <name evidence="3" type="ORF">SPIROBIBN47_50089</name>
</gene>
<feature type="region of interest" description="Disordered" evidence="1">
    <location>
        <begin position="139"/>
        <end position="180"/>
    </location>
</feature>
<name>A0A3P3XLL9_9SPIR</name>
<evidence type="ECO:0000259" key="2">
    <source>
        <dbReference type="Pfam" id="PF14297"/>
    </source>
</evidence>
<protein>
    <recommendedName>
        <fullName evidence="2">Lin1244/Lin1753-like N-terminal domain-containing protein</fullName>
    </recommendedName>
</protein>
<evidence type="ECO:0000256" key="1">
    <source>
        <dbReference type="SAM" id="MobiDB-lite"/>
    </source>
</evidence>
<accession>A0A3P3XLL9</accession>
<feature type="domain" description="Lin1244/Lin1753-like N-terminal" evidence="2">
    <location>
        <begin position="11"/>
        <end position="101"/>
    </location>
</feature>
<dbReference type="EMBL" id="FWDM01000037">
    <property type="protein sequence ID" value="SLM15617.1"/>
    <property type="molecule type" value="Genomic_DNA"/>
</dbReference>
<sequence length="237" mass="27219">MARRMRHGLDYFPLDTSWDLSMRLLKAKYGLEGLGTVIQLMQMIYREGYYIEWSSETRQLFCAENQIDEPKLNAILEFCLGHGLFNQDLFKQYSVLTSQAIQRQWIKICLYSKHKNLGIDARLNLCPENSDAYGQKREYLDSTSGKNAQNSESLRDNFGDFPDNDGDFPDNCGKFPQNPRNMQEIGTEIKEKENKEKKSTLAEFCAQPVENKREIQALIKALAQKKSAFPNGPPASK</sequence>
<dbReference type="AlphaFoldDB" id="A0A3P3XLL9"/>
<reference evidence="3" key="1">
    <citation type="submission" date="2017-02" db="EMBL/GenBank/DDBJ databases">
        <authorList>
            <person name="Regsiter A."/>
            <person name="William W."/>
        </authorList>
    </citation>
    <scope>NUCLEOTIDE SEQUENCE</scope>
    <source>
        <strain evidence="3">Bib</strain>
    </source>
</reference>
<proteinExistence type="predicted"/>
<dbReference type="InterPro" id="IPR025400">
    <property type="entry name" value="Lin1244/Lin1753-like_N"/>
</dbReference>
<feature type="compositionally biased region" description="Polar residues" evidence="1">
    <location>
        <begin position="141"/>
        <end position="152"/>
    </location>
</feature>
<dbReference type="PANTHER" id="PTHR39196:SF1">
    <property type="entry name" value="PRIMOSOME, DNAD SUBUNIT"/>
    <property type="match status" value="1"/>
</dbReference>